<dbReference type="GO" id="GO:0046983">
    <property type="term" value="F:protein dimerization activity"/>
    <property type="evidence" value="ECO:0007669"/>
    <property type="project" value="InterPro"/>
</dbReference>
<dbReference type="OrthoDB" id="1692623at2759"/>
<evidence type="ECO:0000313" key="8">
    <source>
        <dbReference type="Proteomes" id="UP000593562"/>
    </source>
</evidence>
<keyword evidence="2" id="KW-0805">Transcription regulation</keyword>
<dbReference type="EMBL" id="JAAARO010000015">
    <property type="protein sequence ID" value="KAF5735031.1"/>
    <property type="molecule type" value="Genomic_DNA"/>
</dbReference>
<evidence type="ECO:0000256" key="2">
    <source>
        <dbReference type="ARBA" id="ARBA00023015"/>
    </source>
</evidence>
<evidence type="ECO:0000256" key="3">
    <source>
        <dbReference type="ARBA" id="ARBA00023125"/>
    </source>
</evidence>
<dbReference type="GO" id="GO:0005634">
    <property type="term" value="C:nucleus"/>
    <property type="evidence" value="ECO:0007669"/>
    <property type="project" value="UniProtKB-SubCell"/>
</dbReference>
<keyword evidence="3" id="KW-0238">DNA-binding</keyword>
<dbReference type="PROSITE" id="PS50066">
    <property type="entry name" value="MADS_BOX_2"/>
    <property type="match status" value="1"/>
</dbReference>
<dbReference type="InParanoid" id="A0A7J7CLY2"/>
<dbReference type="PANTHER" id="PTHR11945">
    <property type="entry name" value="MADS BOX PROTEIN"/>
    <property type="match status" value="1"/>
</dbReference>
<dbReference type="Proteomes" id="UP000593562">
    <property type="component" value="Unassembled WGS sequence"/>
</dbReference>
<dbReference type="CDD" id="cd00266">
    <property type="entry name" value="MADS_SRF_like"/>
    <property type="match status" value="1"/>
</dbReference>
<dbReference type="AlphaFoldDB" id="A0A7J7CLY2"/>
<keyword evidence="5" id="KW-0539">Nucleus</keyword>
<dbReference type="SUPFAM" id="SSF55455">
    <property type="entry name" value="SRF-like"/>
    <property type="match status" value="1"/>
</dbReference>
<dbReference type="InterPro" id="IPR036879">
    <property type="entry name" value="TF_MADSbox_sf"/>
</dbReference>
<dbReference type="GO" id="GO:0000981">
    <property type="term" value="F:DNA-binding transcription factor activity, RNA polymerase II-specific"/>
    <property type="evidence" value="ECO:0007669"/>
    <property type="project" value="InterPro"/>
</dbReference>
<accession>A0A7J7CLY2</accession>
<comment type="caution">
    <text evidence="7">The sequence shown here is derived from an EMBL/GenBank/DDBJ whole genome shotgun (WGS) entry which is preliminary data.</text>
</comment>
<evidence type="ECO:0000256" key="5">
    <source>
        <dbReference type="ARBA" id="ARBA00023242"/>
    </source>
</evidence>
<dbReference type="GO" id="GO:0000978">
    <property type="term" value="F:RNA polymerase II cis-regulatory region sequence-specific DNA binding"/>
    <property type="evidence" value="ECO:0007669"/>
    <property type="project" value="TreeGrafter"/>
</dbReference>
<dbReference type="SMART" id="SM00432">
    <property type="entry name" value="MADS"/>
    <property type="match status" value="1"/>
</dbReference>
<organism evidence="7 8">
    <name type="scientific">Tripterygium wilfordii</name>
    <name type="common">Thunder God vine</name>
    <dbReference type="NCBI Taxonomy" id="458696"/>
    <lineage>
        <taxon>Eukaryota</taxon>
        <taxon>Viridiplantae</taxon>
        <taxon>Streptophyta</taxon>
        <taxon>Embryophyta</taxon>
        <taxon>Tracheophyta</taxon>
        <taxon>Spermatophyta</taxon>
        <taxon>Magnoliopsida</taxon>
        <taxon>eudicotyledons</taxon>
        <taxon>Gunneridae</taxon>
        <taxon>Pentapetalae</taxon>
        <taxon>rosids</taxon>
        <taxon>fabids</taxon>
        <taxon>Celastrales</taxon>
        <taxon>Celastraceae</taxon>
        <taxon>Tripterygium</taxon>
    </lineage>
</organism>
<evidence type="ECO:0000259" key="6">
    <source>
        <dbReference type="PROSITE" id="PS50066"/>
    </source>
</evidence>
<dbReference type="Pfam" id="PF00319">
    <property type="entry name" value="SRF-TF"/>
    <property type="match status" value="1"/>
</dbReference>
<keyword evidence="4" id="KW-0804">Transcription</keyword>
<evidence type="ECO:0000256" key="1">
    <source>
        <dbReference type="ARBA" id="ARBA00004123"/>
    </source>
</evidence>
<proteinExistence type="predicted"/>
<comment type="subcellular location">
    <subcellularLocation>
        <location evidence="1">Nucleus</location>
    </subcellularLocation>
</comment>
<dbReference type="InterPro" id="IPR002100">
    <property type="entry name" value="TF_MADSbox"/>
</dbReference>
<gene>
    <name evidence="7" type="ORF">HS088_TW15G00530</name>
</gene>
<dbReference type="PANTHER" id="PTHR11945:SF387">
    <property type="entry name" value="AGAMOUS-LIKE MADS-BOX PROTEIN AGL80"/>
    <property type="match status" value="1"/>
</dbReference>
<keyword evidence="8" id="KW-1185">Reference proteome</keyword>
<dbReference type="Gene3D" id="3.40.1810.10">
    <property type="entry name" value="Transcription factor, MADS-box"/>
    <property type="match status" value="1"/>
</dbReference>
<dbReference type="PRINTS" id="PR00404">
    <property type="entry name" value="MADSDOMAIN"/>
</dbReference>
<dbReference type="FunFam" id="3.40.1810.10:FF:000018">
    <property type="entry name" value="agamous-like MADS-box protein AGL80"/>
    <property type="match status" value="1"/>
</dbReference>
<reference evidence="7 8" key="1">
    <citation type="journal article" date="2020" name="Nat. Commun.">
        <title>Genome of Tripterygium wilfordii and identification of cytochrome P450 involved in triptolide biosynthesis.</title>
        <authorList>
            <person name="Tu L."/>
            <person name="Su P."/>
            <person name="Zhang Z."/>
            <person name="Gao L."/>
            <person name="Wang J."/>
            <person name="Hu T."/>
            <person name="Zhou J."/>
            <person name="Zhang Y."/>
            <person name="Zhao Y."/>
            <person name="Liu Y."/>
            <person name="Song Y."/>
            <person name="Tong Y."/>
            <person name="Lu Y."/>
            <person name="Yang J."/>
            <person name="Xu C."/>
            <person name="Jia M."/>
            <person name="Peters R.J."/>
            <person name="Huang L."/>
            <person name="Gao W."/>
        </authorList>
    </citation>
    <scope>NUCLEOTIDE SEQUENCE [LARGE SCALE GENOMIC DNA]</scope>
    <source>
        <strain evidence="8">cv. XIE 37</strain>
        <tissue evidence="7">Leaf</tissue>
    </source>
</reference>
<feature type="domain" description="MADS-box" evidence="6">
    <location>
        <begin position="1"/>
        <end position="49"/>
    </location>
</feature>
<protein>
    <submittedName>
        <fullName evidence="7">Agamous-like MADS-box protein A</fullName>
    </submittedName>
</protein>
<dbReference type="GO" id="GO:0045944">
    <property type="term" value="P:positive regulation of transcription by RNA polymerase II"/>
    <property type="evidence" value="ECO:0007669"/>
    <property type="project" value="InterPro"/>
</dbReference>
<dbReference type="InterPro" id="IPR033897">
    <property type="entry name" value="SRF-like_MADS-box"/>
</dbReference>
<evidence type="ECO:0000256" key="4">
    <source>
        <dbReference type="ARBA" id="ARBA00023163"/>
    </source>
</evidence>
<evidence type="ECO:0000313" key="7">
    <source>
        <dbReference type="EMBL" id="KAF5735031.1"/>
    </source>
</evidence>
<name>A0A7J7CLY2_TRIWF</name>
<sequence>MARKKVNLIYITDESTRKTTFRKRRNGLIKKVDELSTLCGIQACVILYSCFDSQPSVWPSADGANRVLRKFKNMSELDQGKRRMDQESFLRQRIEKANQQLKKQCLANRELEMTKVMLENLRGESSVENLMNVMDLNDLKWVIQENLKEINSSLAAL</sequence>